<dbReference type="Proteomes" id="UP000233782">
    <property type="component" value="Unassembled WGS sequence"/>
</dbReference>
<reference evidence="2 3" key="1">
    <citation type="submission" date="2017-12" db="EMBL/GenBank/DDBJ databases">
        <title>Genomic Encyclopedia of Type Strains, Phase III (KMG-III): the genomes of soil and plant-associated and newly described type strains.</title>
        <authorList>
            <person name="Whitman W."/>
        </authorList>
    </citation>
    <scope>NUCLEOTIDE SEQUENCE [LARGE SCALE GENOMIC DNA]</scope>
    <source>
        <strain evidence="2 3">LP43</strain>
    </source>
</reference>
<protein>
    <submittedName>
        <fullName evidence="2">Uncharacterized protein</fullName>
    </submittedName>
</protein>
<dbReference type="PROSITE" id="PS51257">
    <property type="entry name" value="PROKAR_LIPOPROTEIN"/>
    <property type="match status" value="1"/>
</dbReference>
<dbReference type="EMBL" id="PJMU01000001">
    <property type="protein sequence ID" value="PKV75290.1"/>
    <property type="molecule type" value="Genomic_DNA"/>
</dbReference>
<name>A0A2N3V0Y5_9BACT</name>
<dbReference type="RefSeq" id="WP_180336290.1">
    <property type="nucleotide sequence ID" value="NZ_PJMU01000001.1"/>
</dbReference>
<sequence length="138" mass="15473">MKKLLPFTFIAILLFGCGANEDYAYGSYSDGTYCAEVDYYNPNTGNSSTYTLEVEIEDDDLTTIHWPNGGWLDDSHFSSTDISGGSASFTSDRGYEYTVTITGEGGNCYTSSYIDDEEEEEDDYLYDETEDVLAEEEY</sequence>
<evidence type="ECO:0000256" key="1">
    <source>
        <dbReference type="SAM" id="MobiDB-lite"/>
    </source>
</evidence>
<proteinExistence type="predicted"/>
<dbReference type="AlphaFoldDB" id="A0A2N3V0Y5"/>
<evidence type="ECO:0000313" key="3">
    <source>
        <dbReference type="Proteomes" id="UP000233782"/>
    </source>
</evidence>
<gene>
    <name evidence="2" type="ORF">BD749_0228</name>
</gene>
<feature type="region of interest" description="Disordered" evidence="1">
    <location>
        <begin position="116"/>
        <end position="138"/>
    </location>
</feature>
<keyword evidence="3" id="KW-1185">Reference proteome</keyword>
<evidence type="ECO:0000313" key="2">
    <source>
        <dbReference type="EMBL" id="PKV75290.1"/>
    </source>
</evidence>
<accession>A0A2N3V0Y5</accession>
<organism evidence="2 3">
    <name type="scientific">Pontibacter ramchanderi</name>
    <dbReference type="NCBI Taxonomy" id="1179743"/>
    <lineage>
        <taxon>Bacteria</taxon>
        <taxon>Pseudomonadati</taxon>
        <taxon>Bacteroidota</taxon>
        <taxon>Cytophagia</taxon>
        <taxon>Cytophagales</taxon>
        <taxon>Hymenobacteraceae</taxon>
        <taxon>Pontibacter</taxon>
    </lineage>
</organism>
<comment type="caution">
    <text evidence="2">The sequence shown here is derived from an EMBL/GenBank/DDBJ whole genome shotgun (WGS) entry which is preliminary data.</text>
</comment>